<feature type="region of interest" description="Disordered" evidence="1">
    <location>
        <begin position="1096"/>
        <end position="1129"/>
    </location>
</feature>
<sequence>MKYYYFQDEKKYGFQYSDLFSDGKFAAQGVQNEPFHAIYTVKKSEKEEERIHYAVDDKGPRTSIHSNLIDFDPRFDPASIHFGVRRWPSDELNVAQQKPFTEPPAPKYKESDKQMSSLPRVVHFKPSQLTVSSKSDDMDTKKQMNTNFELFSQYSIPFNGQFLPDFNSIKTLKNSPSQEKIFTDSFRDKKARKEKLEKEKIVSEFSSVGSMNNLSPDSMRDAFESQRIASPVKIVSYPLPSEKSNLLKDLPVYESHLKDNLVNSSAILPPKIQNLISQTLNPIVERIDASLQNHKNLTFENIKDRILNLKSKVSEDFVPNFKLNKDNDSLPSKNTHQDLFQKPNTSMYYNPNLGLNMDSNSLLSEITQDLHQKPEQSKTFATNLGLNKDNNTFSQKVGNQDVNQKPKTSMYFIPNLGLNLESYSQPQETAQDLNQRIEISTNLGLKKNNNSLLQRAENQDVSQEPKTSMYFVPNLGSKIESYAPPLEIPQDLNQMTKYSEHFVTNPGLNKDNSTLSQAAENQNSSQNPITSMYFVPNLGLNIESYSRPQQNSQDLKQKSETSKPFVTNLGLNNDNTISQKTENQDLSQKPKTSMYFIPNNGLNRDFTSINFNNVPFERNSMPLSSSESFNSSAFSTVFDNSMENGSYYHYVYFRGNDLYDNLNKNSSYFRDISVGNFNENSARLSDAKHKGNTNIKAVIQVENKNNDGSKNFSNFVNSSAFSETGKSVNNTQNAISEPSINKTSDEQMNKYIEQTIEEILNLVDTENPQSELDTMDVEKVMIVINEENPQSEPHIKDVENDGKTAGAENSLSRQDKADIEEIMRMIEEQNANPHPDGMEIEKVMVMIDNDQPQSEPSTKDDEKKMKKTDTENPLSQQDKADIEEIMRMIEEENAKSHPDGMDVEKVMIVIDDEIPQSEPDPTDIEKIMRIIDDTENNNMKAIDVQTSTKLNNNETDTSYFIQDLFENILDGEDFSSQNVSVIYFQPPVPQISSKDENTVELILATTEKPKNMLFIADNLQNDTDNKVQQVIMNRVETVPEKKSTTIPEIADELPTFSSALKTNSADFNTNHLNNLNSSNELSTVIPSSFIMPGPIIGELNNSSEKPNPNRKDERDPLKMKPANVSLNDPLPTMNPLLNKFVEDFSSVSSKNDTVMVETNFDNNVMHKGEDVSDIVNLGNGNETPSEEIKSPELKGNLLKPQNMFSDTQIPVLELFIKHTILNDFLLKINNTPIIIRVVGPDMEGAESIPIITKIKTDELKVLSNNANAEDNDALSSGRNDNMLLMQSNSGDNSDTEKFSQLEIINFKETSEEDFQNLHNLKESETTSTNLPLEIVINKLKVDETSDMLDKSLNLNELKSDSDSINSGILIDPEIEESNTIKLDNTQPISADSNLLIKHKGSKLSFENHHNIEKYKRQQFYIQNRLQEINNPFLKLWKGKSGVEFVPFGVKEAYKVIPVFQEVDNYITPDDSQILQREVDAFDVSGSHSSGLESETSLATNNLDIAPTILTEYIDTNKQDGLRGNVQYVDFVPYQDVDYDNYV</sequence>
<feature type="compositionally biased region" description="Basic and acidic residues" evidence="1">
    <location>
        <begin position="1107"/>
        <end position="1118"/>
    </location>
</feature>
<proteinExistence type="predicted"/>
<dbReference type="Proteomes" id="UP000887116">
    <property type="component" value="Unassembled WGS sequence"/>
</dbReference>
<organism evidence="2 3">
    <name type="scientific">Trichonephila clavata</name>
    <name type="common">Joro spider</name>
    <name type="synonym">Nephila clavata</name>
    <dbReference type="NCBI Taxonomy" id="2740835"/>
    <lineage>
        <taxon>Eukaryota</taxon>
        <taxon>Metazoa</taxon>
        <taxon>Ecdysozoa</taxon>
        <taxon>Arthropoda</taxon>
        <taxon>Chelicerata</taxon>
        <taxon>Arachnida</taxon>
        <taxon>Araneae</taxon>
        <taxon>Araneomorphae</taxon>
        <taxon>Entelegynae</taxon>
        <taxon>Araneoidea</taxon>
        <taxon>Nephilidae</taxon>
        <taxon>Trichonephila</taxon>
    </lineage>
</organism>
<feature type="region of interest" description="Disordered" evidence="1">
    <location>
        <begin position="787"/>
        <end position="814"/>
    </location>
</feature>
<feature type="region of interest" description="Disordered" evidence="1">
    <location>
        <begin position="93"/>
        <end position="112"/>
    </location>
</feature>
<feature type="region of interest" description="Disordered" evidence="1">
    <location>
        <begin position="850"/>
        <end position="877"/>
    </location>
</feature>
<name>A0A8X6JMR3_TRICU</name>
<feature type="compositionally biased region" description="Polar residues" evidence="1">
    <location>
        <begin position="506"/>
        <end position="530"/>
    </location>
</feature>
<evidence type="ECO:0000313" key="2">
    <source>
        <dbReference type="EMBL" id="GFR31808.1"/>
    </source>
</evidence>
<dbReference type="EMBL" id="BMAO01009590">
    <property type="protein sequence ID" value="GFR31808.1"/>
    <property type="molecule type" value="Genomic_DNA"/>
</dbReference>
<feature type="region of interest" description="Disordered" evidence="1">
    <location>
        <begin position="505"/>
        <end position="530"/>
    </location>
</feature>
<protein>
    <submittedName>
        <fullName evidence="2">Uncharacterized protein</fullName>
    </submittedName>
</protein>
<reference evidence="2" key="1">
    <citation type="submission" date="2020-07" db="EMBL/GenBank/DDBJ databases">
        <title>Multicomponent nature underlies the extraordinary mechanical properties of spider dragline silk.</title>
        <authorList>
            <person name="Kono N."/>
            <person name="Nakamura H."/>
            <person name="Mori M."/>
            <person name="Yoshida Y."/>
            <person name="Ohtoshi R."/>
            <person name="Malay A.D."/>
            <person name="Moran D.A.P."/>
            <person name="Tomita M."/>
            <person name="Numata K."/>
            <person name="Arakawa K."/>
        </authorList>
    </citation>
    <scope>NUCLEOTIDE SEQUENCE</scope>
</reference>
<comment type="caution">
    <text evidence="2">The sequence shown here is derived from an EMBL/GenBank/DDBJ whole genome shotgun (WGS) entry which is preliminary data.</text>
</comment>
<dbReference type="OrthoDB" id="6459501at2759"/>
<keyword evidence="3" id="KW-1185">Reference proteome</keyword>
<evidence type="ECO:0000256" key="1">
    <source>
        <dbReference type="SAM" id="MobiDB-lite"/>
    </source>
</evidence>
<evidence type="ECO:0000313" key="3">
    <source>
        <dbReference type="Proteomes" id="UP000887116"/>
    </source>
</evidence>
<feature type="compositionally biased region" description="Basic and acidic residues" evidence="1">
    <location>
        <begin position="793"/>
        <end position="802"/>
    </location>
</feature>
<feature type="compositionally biased region" description="Polar residues" evidence="1">
    <location>
        <begin position="562"/>
        <end position="591"/>
    </location>
</feature>
<feature type="compositionally biased region" description="Basic and acidic residues" evidence="1">
    <location>
        <begin position="857"/>
        <end position="870"/>
    </location>
</feature>
<feature type="region of interest" description="Disordered" evidence="1">
    <location>
        <begin position="547"/>
        <end position="594"/>
    </location>
</feature>
<accession>A0A8X6JMR3</accession>
<gene>
    <name evidence="2" type="ORF">TNCT_645731</name>
</gene>